<keyword evidence="11" id="KW-1185">Reference proteome</keyword>
<proteinExistence type="predicted"/>
<protein>
    <submittedName>
        <fullName evidence="10">MFS transporter</fullName>
    </submittedName>
</protein>
<comment type="caution">
    <text evidence="10">The sequence shown here is derived from an EMBL/GenBank/DDBJ whole genome shotgun (WGS) entry which is preliminary data.</text>
</comment>
<feature type="domain" description="Major facilitator superfamily associated" evidence="9">
    <location>
        <begin position="6"/>
        <end position="353"/>
    </location>
</feature>
<feature type="transmembrane region" description="Helical" evidence="8">
    <location>
        <begin position="196"/>
        <end position="217"/>
    </location>
</feature>
<feature type="transmembrane region" description="Helical" evidence="8">
    <location>
        <begin position="351"/>
        <end position="371"/>
    </location>
</feature>
<gene>
    <name evidence="10" type="ORF">FPZ49_25755</name>
</gene>
<evidence type="ECO:0000313" key="11">
    <source>
        <dbReference type="Proteomes" id="UP000317036"/>
    </source>
</evidence>
<sequence length="382" mass="42771">MIYFLLYYSIVYMGNAIYGTYMPVYFQSVGASPSQIGTLLSLGPLVAILAQPVWGAVSDRSKSKNTVLMLLIIGAGAAMLLFPLSTAFYYLLAIVCVFTFFQTSIFAISDAITLEELEKQKRWSFGPIRLGGTIGFAIMSLTFGFIAKTNIGYLFPIYAFVMMVSFVLVTRFPRISGYQSTGNKMRVWVLFKNRKLMTYLAINLIIQITLGYYYTFFPVYFRGLGADNVLLGWSMAISSFSEIPFLLFASRIFKHIRITHILLISCTAAGLRWLCFYLTVDPIWALPAQVLHGLIFIVLSVTMAMYINQEVPKELKASGQTLNALLSLGVARIIGSFAGGFASEAFGMRNVFLYNTWIALGCAFLVFLVSLRETRERRLEGE</sequence>
<keyword evidence="2" id="KW-0813">Transport</keyword>
<evidence type="ECO:0000256" key="4">
    <source>
        <dbReference type="ARBA" id="ARBA00022519"/>
    </source>
</evidence>
<dbReference type="EMBL" id="VNJI01000043">
    <property type="protein sequence ID" value="TVY07079.1"/>
    <property type="molecule type" value="Genomic_DNA"/>
</dbReference>
<evidence type="ECO:0000313" key="10">
    <source>
        <dbReference type="EMBL" id="TVY07079.1"/>
    </source>
</evidence>
<dbReference type="InterPro" id="IPR024989">
    <property type="entry name" value="MFS_assoc_dom"/>
</dbReference>
<keyword evidence="5 8" id="KW-0812">Transmembrane</keyword>
<feature type="transmembrane region" description="Helical" evidence="8">
    <location>
        <begin position="261"/>
        <end position="280"/>
    </location>
</feature>
<dbReference type="RefSeq" id="WP_144852532.1">
    <property type="nucleotide sequence ID" value="NZ_VNJI01000043.1"/>
</dbReference>
<evidence type="ECO:0000256" key="1">
    <source>
        <dbReference type="ARBA" id="ARBA00004429"/>
    </source>
</evidence>
<dbReference type="Gene3D" id="1.20.1250.20">
    <property type="entry name" value="MFS general substrate transporter like domains"/>
    <property type="match status" value="2"/>
</dbReference>
<feature type="transmembrane region" description="Helical" evidence="8">
    <location>
        <begin position="229"/>
        <end position="249"/>
    </location>
</feature>
<dbReference type="PANTHER" id="PTHR23522">
    <property type="entry name" value="BLL5896 PROTEIN"/>
    <property type="match status" value="1"/>
</dbReference>
<name>A0A559K4L2_9BACL</name>
<dbReference type="PANTHER" id="PTHR23522:SF10">
    <property type="entry name" value="3-PHENYLPROPIONIC ACID TRANSPORTER-RELATED"/>
    <property type="match status" value="1"/>
</dbReference>
<feature type="transmembrane region" description="Helical" evidence="8">
    <location>
        <begin position="66"/>
        <end position="82"/>
    </location>
</feature>
<comment type="subcellular location">
    <subcellularLocation>
        <location evidence="1">Cell inner membrane</location>
        <topology evidence="1">Multi-pass membrane protein</topology>
    </subcellularLocation>
</comment>
<dbReference type="GO" id="GO:0015528">
    <property type="term" value="F:lactose:proton symporter activity"/>
    <property type="evidence" value="ECO:0007669"/>
    <property type="project" value="TreeGrafter"/>
</dbReference>
<feature type="transmembrane region" description="Helical" evidence="8">
    <location>
        <begin position="286"/>
        <end position="307"/>
    </location>
</feature>
<accession>A0A559K4L2</accession>
<dbReference type="OrthoDB" id="1650886at2"/>
<dbReference type="GO" id="GO:0005886">
    <property type="term" value="C:plasma membrane"/>
    <property type="evidence" value="ECO:0007669"/>
    <property type="project" value="UniProtKB-SubCell"/>
</dbReference>
<evidence type="ECO:0000256" key="2">
    <source>
        <dbReference type="ARBA" id="ARBA00022448"/>
    </source>
</evidence>
<feature type="transmembrane region" description="Helical" evidence="8">
    <location>
        <begin position="5"/>
        <end position="24"/>
    </location>
</feature>
<evidence type="ECO:0000259" key="9">
    <source>
        <dbReference type="Pfam" id="PF12832"/>
    </source>
</evidence>
<keyword evidence="6 8" id="KW-1133">Transmembrane helix</keyword>
<evidence type="ECO:0000256" key="8">
    <source>
        <dbReference type="SAM" id="Phobius"/>
    </source>
</evidence>
<organism evidence="10 11">
    <name type="scientific">Paenibacillus cremeus</name>
    <dbReference type="NCBI Taxonomy" id="2163881"/>
    <lineage>
        <taxon>Bacteria</taxon>
        <taxon>Bacillati</taxon>
        <taxon>Bacillota</taxon>
        <taxon>Bacilli</taxon>
        <taxon>Bacillales</taxon>
        <taxon>Paenibacillaceae</taxon>
        <taxon>Paenibacillus</taxon>
    </lineage>
</organism>
<feature type="transmembrane region" description="Helical" evidence="8">
    <location>
        <begin position="319"/>
        <end position="339"/>
    </location>
</feature>
<dbReference type="InterPro" id="IPR036259">
    <property type="entry name" value="MFS_trans_sf"/>
</dbReference>
<feature type="transmembrane region" description="Helical" evidence="8">
    <location>
        <begin position="128"/>
        <end position="147"/>
    </location>
</feature>
<feature type="transmembrane region" description="Helical" evidence="8">
    <location>
        <begin position="153"/>
        <end position="175"/>
    </location>
</feature>
<dbReference type="InterPro" id="IPR026032">
    <property type="entry name" value="HcaT-like"/>
</dbReference>
<feature type="transmembrane region" description="Helical" evidence="8">
    <location>
        <begin position="36"/>
        <end position="54"/>
    </location>
</feature>
<keyword evidence="3" id="KW-1003">Cell membrane</keyword>
<evidence type="ECO:0000256" key="3">
    <source>
        <dbReference type="ARBA" id="ARBA00022475"/>
    </source>
</evidence>
<feature type="transmembrane region" description="Helical" evidence="8">
    <location>
        <begin position="88"/>
        <end position="108"/>
    </location>
</feature>
<dbReference type="AlphaFoldDB" id="A0A559K4L2"/>
<evidence type="ECO:0000256" key="6">
    <source>
        <dbReference type="ARBA" id="ARBA00022989"/>
    </source>
</evidence>
<keyword evidence="4" id="KW-0997">Cell inner membrane</keyword>
<evidence type="ECO:0000256" key="7">
    <source>
        <dbReference type="ARBA" id="ARBA00023136"/>
    </source>
</evidence>
<dbReference type="Pfam" id="PF12832">
    <property type="entry name" value="MFS_1_like"/>
    <property type="match status" value="1"/>
</dbReference>
<dbReference type="PIRSF" id="PIRSF004925">
    <property type="entry name" value="HcaT"/>
    <property type="match status" value="1"/>
</dbReference>
<dbReference type="GO" id="GO:0030395">
    <property type="term" value="F:lactose binding"/>
    <property type="evidence" value="ECO:0007669"/>
    <property type="project" value="TreeGrafter"/>
</dbReference>
<dbReference type="SUPFAM" id="SSF103473">
    <property type="entry name" value="MFS general substrate transporter"/>
    <property type="match status" value="1"/>
</dbReference>
<evidence type="ECO:0000256" key="5">
    <source>
        <dbReference type="ARBA" id="ARBA00022692"/>
    </source>
</evidence>
<reference evidence="10 11" key="1">
    <citation type="submission" date="2019-07" db="EMBL/GenBank/DDBJ databases">
        <authorList>
            <person name="Kim J."/>
        </authorList>
    </citation>
    <scope>NUCLEOTIDE SEQUENCE [LARGE SCALE GENOMIC DNA]</scope>
    <source>
        <strain evidence="10 11">JC52</strain>
    </source>
</reference>
<keyword evidence="7 8" id="KW-0472">Membrane</keyword>
<dbReference type="Proteomes" id="UP000317036">
    <property type="component" value="Unassembled WGS sequence"/>
</dbReference>